<evidence type="ECO:0000313" key="5">
    <source>
        <dbReference type="RefSeq" id="XP_014677109.1"/>
    </source>
</evidence>
<name>A0ABM1EY38_PRICU</name>
<dbReference type="InterPro" id="IPR039761">
    <property type="entry name" value="Bms1/Tsr1"/>
</dbReference>
<sequence length="531" mass="59760">MEDEKQSHKSHRGRSAGGKVEKKKQKNFKRQQQLPPGATEDDASRQQRNPKAFAVQAADKLAKRFRRTQDIKSKKMHIPVMDRTPVEPPPFVVAVVGPPKVGKSTLMQCLIKNYTRQTLSSIRGPVTIVSAKKQRLTFIECNNDINAMIDVAKIADVVLLLVDASFGFEMETFEFLNICQVHGFPRIMGVLTHLDHFKNNKMLRRTKKRLKHRFWTEIYQGAKLFYLSGLVHDEYQKTEIHNLGRFISVMKLRPLQWRSTHPYMLADRMEDLTSPELIRQHAACDRVISLYGYLRGTQLKEGSDVHIAGSGKTVAYLAPVVQQIFDANSASTTRPPTNSPQALVLVPGRELAEQVYTVIKSLCRRLGVRADMVVGGRGTKKLLAAGRHSDCDILVATPGVLWKLLCARIFTLEHVNYVVVDEADSLLDDSFNDIICPILRKIKFRAAVPVVDDAVGAQAVFTGATIPKSLHTILDGIVAVESLMHVTGEYLHRVMPHVTQKFIRMHAKDAEATDPTFHHVMWQTSVRNLPS</sequence>
<dbReference type="PROSITE" id="PS51192">
    <property type="entry name" value="HELICASE_ATP_BIND_1"/>
    <property type="match status" value="1"/>
</dbReference>
<dbReference type="Proteomes" id="UP000695022">
    <property type="component" value="Unplaced"/>
</dbReference>
<dbReference type="CDD" id="cd01882">
    <property type="entry name" value="BMS1"/>
    <property type="match status" value="1"/>
</dbReference>
<dbReference type="SUPFAM" id="SSF52540">
    <property type="entry name" value="P-loop containing nucleoside triphosphate hydrolases"/>
    <property type="match status" value="2"/>
</dbReference>
<dbReference type="SMART" id="SM00785">
    <property type="entry name" value="AARP2CN"/>
    <property type="match status" value="1"/>
</dbReference>
<dbReference type="InterPro" id="IPR014001">
    <property type="entry name" value="Helicase_ATP-bd"/>
</dbReference>
<dbReference type="PROSITE" id="PS51714">
    <property type="entry name" value="G_BMS1"/>
    <property type="match status" value="1"/>
</dbReference>
<evidence type="ECO:0000259" key="2">
    <source>
        <dbReference type="PROSITE" id="PS51192"/>
    </source>
</evidence>
<dbReference type="InterPro" id="IPR030387">
    <property type="entry name" value="G_Bms1/Tsr1_dom"/>
</dbReference>
<reference evidence="5" key="1">
    <citation type="submission" date="2025-08" db="UniProtKB">
        <authorList>
            <consortium name="RefSeq"/>
        </authorList>
    </citation>
    <scope>IDENTIFICATION</scope>
</reference>
<dbReference type="PANTHER" id="PTHR12858:SF2">
    <property type="entry name" value="RIBOSOME BIOGENESIS PROTEIN BMS1 HOMOLOG"/>
    <property type="match status" value="1"/>
</dbReference>
<evidence type="ECO:0000313" key="4">
    <source>
        <dbReference type="Proteomes" id="UP000695022"/>
    </source>
</evidence>
<dbReference type="InterPro" id="IPR037875">
    <property type="entry name" value="Bms1_N"/>
</dbReference>
<dbReference type="RefSeq" id="XP_014677109.1">
    <property type="nucleotide sequence ID" value="XM_014821623.1"/>
</dbReference>
<dbReference type="Gene3D" id="3.40.50.300">
    <property type="entry name" value="P-loop containing nucleotide triphosphate hydrolases"/>
    <property type="match status" value="2"/>
</dbReference>
<feature type="domain" description="Bms1-type G" evidence="3">
    <location>
        <begin position="89"/>
        <end position="253"/>
    </location>
</feature>
<dbReference type="PANTHER" id="PTHR12858">
    <property type="entry name" value="RIBOSOME BIOGENESIS PROTEIN"/>
    <property type="match status" value="1"/>
</dbReference>
<dbReference type="GeneID" id="106816981"/>
<gene>
    <name evidence="5" type="primary">LOC106816981</name>
</gene>
<protein>
    <submittedName>
        <fullName evidence="5">Ribosome biogenesis protein BMS1 homolog</fullName>
    </submittedName>
</protein>
<dbReference type="Pfam" id="PF00270">
    <property type="entry name" value="DEAD"/>
    <property type="match status" value="1"/>
</dbReference>
<proteinExistence type="predicted"/>
<dbReference type="InterPro" id="IPR011545">
    <property type="entry name" value="DEAD/DEAH_box_helicase_dom"/>
</dbReference>
<evidence type="ECO:0000259" key="3">
    <source>
        <dbReference type="PROSITE" id="PS51714"/>
    </source>
</evidence>
<feature type="domain" description="Helicase ATP-binding" evidence="2">
    <location>
        <begin position="309"/>
        <end position="466"/>
    </location>
</feature>
<dbReference type="SMART" id="SM00487">
    <property type="entry name" value="DEXDc"/>
    <property type="match status" value="1"/>
</dbReference>
<organism evidence="4 5">
    <name type="scientific">Priapulus caudatus</name>
    <name type="common">Priapulid worm</name>
    <dbReference type="NCBI Taxonomy" id="37621"/>
    <lineage>
        <taxon>Eukaryota</taxon>
        <taxon>Metazoa</taxon>
        <taxon>Ecdysozoa</taxon>
        <taxon>Scalidophora</taxon>
        <taxon>Priapulida</taxon>
        <taxon>Priapulimorpha</taxon>
        <taxon>Priapulimorphida</taxon>
        <taxon>Priapulidae</taxon>
        <taxon>Priapulus</taxon>
    </lineage>
</organism>
<dbReference type="InterPro" id="IPR012948">
    <property type="entry name" value="AARP2CN"/>
</dbReference>
<feature type="region of interest" description="Disordered" evidence="1">
    <location>
        <begin position="1"/>
        <end position="51"/>
    </location>
</feature>
<dbReference type="InterPro" id="IPR027417">
    <property type="entry name" value="P-loop_NTPase"/>
</dbReference>
<dbReference type="Pfam" id="PF22298">
    <property type="entry name" value="Tsr1_G-like"/>
    <property type="match status" value="1"/>
</dbReference>
<accession>A0ABM1EY38</accession>
<evidence type="ECO:0000256" key="1">
    <source>
        <dbReference type="SAM" id="MobiDB-lite"/>
    </source>
</evidence>
<keyword evidence="4" id="KW-1185">Reference proteome</keyword>